<comment type="caution">
    <text evidence="3">The sequence shown here is derived from an EMBL/GenBank/DDBJ whole genome shotgun (WGS) entry which is preliminary data.</text>
</comment>
<proteinExistence type="predicted"/>
<dbReference type="Pfam" id="PF25546">
    <property type="entry name" value="DUF7925"/>
    <property type="match status" value="1"/>
</dbReference>
<dbReference type="InterPro" id="IPR057685">
    <property type="entry name" value="DUF7925"/>
</dbReference>
<feature type="compositionally biased region" description="Low complexity" evidence="1">
    <location>
        <begin position="216"/>
        <end position="233"/>
    </location>
</feature>
<feature type="domain" description="DUF7925" evidence="2">
    <location>
        <begin position="3"/>
        <end position="186"/>
    </location>
</feature>
<evidence type="ECO:0000313" key="4">
    <source>
        <dbReference type="Proteomes" id="UP000249354"/>
    </source>
</evidence>
<name>A0A2W4UIK2_9CYAN</name>
<evidence type="ECO:0000256" key="1">
    <source>
        <dbReference type="SAM" id="MobiDB-lite"/>
    </source>
</evidence>
<evidence type="ECO:0000259" key="2">
    <source>
        <dbReference type="Pfam" id="PF25546"/>
    </source>
</evidence>
<evidence type="ECO:0000313" key="3">
    <source>
        <dbReference type="EMBL" id="PZO20044.1"/>
    </source>
</evidence>
<feature type="region of interest" description="Disordered" evidence="1">
    <location>
        <begin position="168"/>
        <end position="233"/>
    </location>
</feature>
<gene>
    <name evidence="3" type="ORF">DCF25_07175</name>
</gene>
<feature type="region of interest" description="Disordered" evidence="1">
    <location>
        <begin position="1"/>
        <end position="20"/>
    </location>
</feature>
<protein>
    <recommendedName>
        <fullName evidence="2">DUF7925 domain-containing protein</fullName>
    </recommendedName>
</protein>
<dbReference type="AlphaFoldDB" id="A0A2W4UIK2"/>
<reference evidence="3 4" key="2">
    <citation type="submission" date="2018-06" db="EMBL/GenBank/DDBJ databases">
        <title>Metagenomic assembly of (sub)arctic Cyanobacteria and their associated microbiome from non-axenic cultures.</title>
        <authorList>
            <person name="Baurain D."/>
        </authorList>
    </citation>
    <scope>NUCLEOTIDE SEQUENCE [LARGE SCALE GENOMIC DNA]</scope>
    <source>
        <strain evidence="3">ULC129bin1</strain>
    </source>
</reference>
<dbReference type="Proteomes" id="UP000249354">
    <property type="component" value="Unassembled WGS sequence"/>
</dbReference>
<feature type="compositionally biased region" description="Polar residues" evidence="1">
    <location>
        <begin position="180"/>
        <end position="190"/>
    </location>
</feature>
<organism evidence="3 4">
    <name type="scientific">Leptolyngbya foveolarum</name>
    <dbReference type="NCBI Taxonomy" id="47253"/>
    <lineage>
        <taxon>Bacteria</taxon>
        <taxon>Bacillati</taxon>
        <taxon>Cyanobacteriota</taxon>
        <taxon>Cyanophyceae</taxon>
        <taxon>Leptolyngbyales</taxon>
        <taxon>Leptolyngbyaceae</taxon>
        <taxon>Leptolyngbya group</taxon>
        <taxon>Leptolyngbya</taxon>
    </lineage>
</organism>
<sequence>MALATVLKTSSVTNSGTPASPQDDVITYNLGLRVEDTSPSNLFQPAALEGTNITLNGTANTKRILVSDAIPANTDFQSVVTPIPEGWTAVYSTDSGNPLDPAFNWVTVRPATLSAITRVGFIRSGTIGATGTTTTGLQFRVVTNGVPATGGIVENIAQVFGQTVGDPATTPQVIYDESGDSNPNNFNDNGSLPDAGGDASGSEYNPITDTGIADSTTEGIDTNNNNTGIGEGGEVNVVRLTPATDDNSQRYAGYA</sequence>
<feature type="compositionally biased region" description="Polar residues" evidence="1">
    <location>
        <begin position="7"/>
        <end position="20"/>
    </location>
</feature>
<dbReference type="EMBL" id="QBMC01000034">
    <property type="protein sequence ID" value="PZO20044.1"/>
    <property type="molecule type" value="Genomic_DNA"/>
</dbReference>
<reference evidence="4" key="1">
    <citation type="submission" date="2018-04" db="EMBL/GenBank/DDBJ databases">
        <authorList>
            <person name="Cornet L."/>
        </authorList>
    </citation>
    <scope>NUCLEOTIDE SEQUENCE [LARGE SCALE GENOMIC DNA]</scope>
</reference>
<accession>A0A2W4UIK2</accession>